<sequence>MLLLWSMKERHNCNSKFKIYFRHATEEFKTGLSFGVDAVMALDGTLLLEKIMQAKEATWHAIYCFYVFSNWHLCFASYEGPWRVGKHSDTSGLNYPEKVGRINGKDAALLVFVATTIEEATDLQ</sequence>
<dbReference type="EMBL" id="CAWUPB010001158">
    <property type="protein sequence ID" value="CAK7339833.1"/>
    <property type="molecule type" value="Genomic_DNA"/>
</dbReference>
<dbReference type="Proteomes" id="UP001314170">
    <property type="component" value="Unassembled WGS sequence"/>
</dbReference>
<gene>
    <name evidence="1" type="ORF">DCAF_LOCUS14909</name>
</gene>
<evidence type="ECO:0000313" key="1">
    <source>
        <dbReference type="EMBL" id="CAK7339833.1"/>
    </source>
</evidence>
<comment type="caution">
    <text evidence="1">The sequence shown here is derived from an EMBL/GenBank/DDBJ whole genome shotgun (WGS) entry which is preliminary data.</text>
</comment>
<proteinExistence type="predicted"/>
<dbReference type="InterPro" id="IPR046341">
    <property type="entry name" value="SET_dom_sf"/>
</dbReference>
<dbReference type="AlphaFoldDB" id="A0AAV1RW24"/>
<evidence type="ECO:0000313" key="2">
    <source>
        <dbReference type="Proteomes" id="UP001314170"/>
    </source>
</evidence>
<reference evidence="1 2" key="1">
    <citation type="submission" date="2024-01" db="EMBL/GenBank/DDBJ databases">
        <authorList>
            <person name="Waweru B."/>
        </authorList>
    </citation>
    <scope>NUCLEOTIDE SEQUENCE [LARGE SCALE GENOMIC DNA]</scope>
</reference>
<dbReference type="SUPFAM" id="SSF82199">
    <property type="entry name" value="SET domain"/>
    <property type="match status" value="1"/>
</dbReference>
<organism evidence="1 2">
    <name type="scientific">Dovyalis caffra</name>
    <dbReference type="NCBI Taxonomy" id="77055"/>
    <lineage>
        <taxon>Eukaryota</taxon>
        <taxon>Viridiplantae</taxon>
        <taxon>Streptophyta</taxon>
        <taxon>Embryophyta</taxon>
        <taxon>Tracheophyta</taxon>
        <taxon>Spermatophyta</taxon>
        <taxon>Magnoliopsida</taxon>
        <taxon>eudicotyledons</taxon>
        <taxon>Gunneridae</taxon>
        <taxon>Pentapetalae</taxon>
        <taxon>rosids</taxon>
        <taxon>fabids</taxon>
        <taxon>Malpighiales</taxon>
        <taxon>Salicaceae</taxon>
        <taxon>Flacourtieae</taxon>
        <taxon>Dovyalis</taxon>
    </lineage>
</organism>
<name>A0AAV1RW24_9ROSI</name>
<keyword evidence="2" id="KW-1185">Reference proteome</keyword>
<protein>
    <submittedName>
        <fullName evidence="1">Uncharacterized protein</fullName>
    </submittedName>
</protein>
<accession>A0AAV1RW24</accession>